<feature type="domain" description="Mon2 C-terminal" evidence="2">
    <location>
        <begin position="870"/>
        <end position="1117"/>
    </location>
</feature>
<dbReference type="Proteomes" id="UP000728032">
    <property type="component" value="Unassembled WGS sequence"/>
</dbReference>
<dbReference type="OrthoDB" id="294853at2759"/>
<proteinExistence type="predicted"/>
<gene>
    <name evidence="4" type="ORF">ONB1V03_LOCUS1804</name>
</gene>
<evidence type="ECO:0000259" key="2">
    <source>
        <dbReference type="Pfam" id="PF16206"/>
    </source>
</evidence>
<sequence>MSTELSPNDRKLLESVEQSYHQLAAEAKKKHSPVKEASESGIVKIRSVCKRQPNLRMALMTESAEIMEPFFMGCDTKVSKMVQISLNAIHKLINFEAVSQVITAANNLLNCLWNLMESGVEELRLLQTITLLITTNSLVKSESLAKALSLCFRLHFTKNSTTNNTASATIRQLVSAVFERVQTEDQIPAESNEVHDIKFDDIKTGKYTPTSLRPAASDAFFFFQDLVQLVNAEQPFWLTGLTEMTRTFGLELLELIFSAFPDVFYKPHSSKIFRDIVNALCIYIKSQFLFVDSSTTQSLIASIVNNNNNSNPSVVTSSNSSMNSSLNSMSNNNSVTPAFLLRGVYIPLLFNTTKIKYKPFFIEQLDKLEAPTAPEGHGLSSAFACVLEIVESLTNVIESDLQSNCNEINEHIEAVHNFSEETRLLHENLLNASCCGILGAFSLLLDASTDESVTELILSKMKTLAGLYGIYELDEARDATLTSICKSSLPPNYSLSVLNLSQTSENNSKSISRTTSLDKSDSINITNLISQQNSHNTSGASYLGTNESSETRQQVIAVGTPLPTPSLPQNAQQGPVLLTSKNLQCMNAILNVANSHGSVLNEKSWHIILTTLQHLVWILGLKPTNGGSLKIGRAGTEAGASTNALITTAAMSDLPVLSTMLSRLFESSHYASVGDLLSQVFQSSQHLKTESLLHLVNALVKLSQESMDIAYNNREPSLFAIAKLLETAIVNLHRIDIIWKQLTSHFLEVCSHPHIKMREWGVEALCNLVKSTLSQTQSDEKPETEADNTETTGTVKQFMFLSPLQELSYISHPDIRQKQLDCVLQILQSNGDVLNYGWNQIIEIVGAINETQNENLIRLAFQCLQLINADFLAMIPSNCLVLCVDTTAKFGSQIQELNASLTAIGLLWNIADFLHSNQNKIKSIFEQNPKPDLSETDKNSVTNESNSFDSLWMALFTRLGDLCIDSRASVRKSSAQTLFATLSTHGTILEASTWKSVLWDVLFPLLDRVKALANAASSDKITDSKAMGSGGSNIIIHHSRNTAQKQWSETQVLVLSGVSRILSIKLDLLVNMDDFYKTWTLLLGFIESSALNQNSEVSLSALKCFQEILCLTKCANNDNNSNNCQNLWDAAWNSWYKIGSKTTELKDISTETSDIVNKNIDMTSVYVPSQAFLTSLIQIFPYLFIHIKHKFSESDFHKLSEVLQNTLSVPLINSDASLPYMLSLSMAEPLTPLQENILFVVETLQKEILVDPDLHPLLPSIFHQYLALSCYAVNIIPPHLPIFNKTPITPQLISAEISALNSNTYTSLGERALKNALSLYQKTANETIVIKSNILHSIIKTLKISLCLKYSCPSQTTWKLGVNTLLTALQIGLPIARINSSDFIGIWADLALCFDGFLFPVSKPASTQTLEEQQFDESLDVKIVELIRDSIMPFAAQIPQEFVLQIVSLLNKGSIHSATNSSPVETTRKLREDFARTCFETLLQFSFLSPKGNPGLFIQSSGNDLIPDHSIGIVNKLAVTSILQRFNEVVIKYVEDERLCPCPLPRHRMGEISFVLKALATLIISLKKAPVGSVEPHVWDLLIRLYPHIVDCTTSNSVQVNRSLREVLHQYSDLLSAPQPMSQKALNNGV</sequence>
<dbReference type="SUPFAM" id="SSF48371">
    <property type="entry name" value="ARM repeat"/>
    <property type="match status" value="1"/>
</dbReference>
<feature type="domain" description="Mon2/Sec7/BIG1-like dimerisation and cyclophilin-binding" evidence="3">
    <location>
        <begin position="8"/>
        <end position="185"/>
    </location>
</feature>
<dbReference type="EMBL" id="OC915186">
    <property type="protein sequence ID" value="CAD7639143.1"/>
    <property type="molecule type" value="Genomic_DNA"/>
</dbReference>
<dbReference type="Pfam" id="PF09324">
    <property type="entry name" value="Sec7-like_HDS"/>
    <property type="match status" value="1"/>
</dbReference>
<organism evidence="4">
    <name type="scientific">Oppiella nova</name>
    <dbReference type="NCBI Taxonomy" id="334625"/>
    <lineage>
        <taxon>Eukaryota</taxon>
        <taxon>Metazoa</taxon>
        <taxon>Ecdysozoa</taxon>
        <taxon>Arthropoda</taxon>
        <taxon>Chelicerata</taxon>
        <taxon>Arachnida</taxon>
        <taxon>Acari</taxon>
        <taxon>Acariformes</taxon>
        <taxon>Sarcoptiformes</taxon>
        <taxon>Oribatida</taxon>
        <taxon>Brachypylina</taxon>
        <taxon>Oppioidea</taxon>
        <taxon>Oppiidae</taxon>
        <taxon>Oppiella</taxon>
    </lineage>
</organism>
<feature type="domain" description="Mon2 C-terminal" evidence="2">
    <location>
        <begin position="1125"/>
        <end position="1618"/>
    </location>
</feature>
<dbReference type="InterPro" id="IPR016024">
    <property type="entry name" value="ARM-type_fold"/>
</dbReference>
<name>A0A7R9LE56_9ACAR</name>
<dbReference type="InterPro" id="IPR032817">
    <property type="entry name" value="Mon2_C"/>
</dbReference>
<reference evidence="4" key="1">
    <citation type="submission" date="2020-11" db="EMBL/GenBank/DDBJ databases">
        <authorList>
            <person name="Tran Van P."/>
        </authorList>
    </citation>
    <scope>NUCLEOTIDE SEQUENCE</scope>
</reference>
<dbReference type="EMBL" id="CAJPVJ010000361">
    <property type="protein sequence ID" value="CAG2162205.1"/>
    <property type="molecule type" value="Genomic_DNA"/>
</dbReference>
<dbReference type="PANTHER" id="PTHR34199:SF4">
    <property type="entry name" value="ARM REPEAT SUPERFAMILY PROTEIN"/>
    <property type="match status" value="1"/>
</dbReference>
<dbReference type="Pfam" id="PF16206">
    <property type="entry name" value="Mon2_C"/>
    <property type="match status" value="2"/>
</dbReference>
<evidence type="ECO:0000313" key="5">
    <source>
        <dbReference type="Proteomes" id="UP000728032"/>
    </source>
</evidence>
<dbReference type="PANTHER" id="PTHR34199">
    <property type="entry name" value="NUMOD3 MOTIF FAMILY PROTEIN, EXPRESSED"/>
    <property type="match status" value="1"/>
</dbReference>
<evidence type="ECO:0000313" key="4">
    <source>
        <dbReference type="EMBL" id="CAD7639143.1"/>
    </source>
</evidence>
<evidence type="ECO:0008006" key="6">
    <source>
        <dbReference type="Google" id="ProtNLM"/>
    </source>
</evidence>
<keyword evidence="5" id="KW-1185">Reference proteome</keyword>
<evidence type="ECO:0000259" key="1">
    <source>
        <dbReference type="Pfam" id="PF09324"/>
    </source>
</evidence>
<evidence type="ECO:0000259" key="3">
    <source>
        <dbReference type="Pfam" id="PF16213"/>
    </source>
</evidence>
<dbReference type="InterPro" id="IPR015403">
    <property type="entry name" value="Mon2/Sec7/BIG1-like_HDS"/>
</dbReference>
<dbReference type="InterPro" id="IPR032629">
    <property type="entry name" value="DCB_dom"/>
</dbReference>
<accession>A0A7R9LE56</accession>
<protein>
    <recommendedName>
        <fullName evidence="6">Protein MON2 homolog</fullName>
    </recommendedName>
</protein>
<feature type="domain" description="Mon2/Sec7/BIG1-like HDS" evidence="1">
    <location>
        <begin position="789"/>
        <end position="865"/>
    </location>
</feature>
<dbReference type="Pfam" id="PF16213">
    <property type="entry name" value="DCB"/>
    <property type="match status" value="1"/>
</dbReference>